<accession>A0A2M8F513</accession>
<feature type="transmembrane region" description="Helical" evidence="1">
    <location>
        <begin position="62"/>
        <end position="87"/>
    </location>
</feature>
<evidence type="ECO:0000256" key="1">
    <source>
        <dbReference type="SAM" id="Phobius"/>
    </source>
</evidence>
<dbReference type="Pfam" id="PF05569">
    <property type="entry name" value="Peptidase_M56"/>
    <property type="match status" value="1"/>
</dbReference>
<feature type="transmembrane region" description="Helical" evidence="1">
    <location>
        <begin position="262"/>
        <end position="281"/>
    </location>
</feature>
<keyword evidence="1" id="KW-0472">Membrane</keyword>
<reference evidence="4" key="1">
    <citation type="submission" date="2017-09" db="EMBL/GenBank/DDBJ databases">
        <title>Depth-based differentiation of microbial function through sediment-hosted aquifers and enrichment of novel symbionts in the deep terrestrial subsurface.</title>
        <authorList>
            <person name="Probst A.J."/>
            <person name="Ladd B."/>
            <person name="Jarett J.K."/>
            <person name="Geller-Mcgrath D.E."/>
            <person name="Sieber C.M.K."/>
            <person name="Emerson J.B."/>
            <person name="Anantharaman K."/>
            <person name="Thomas B.C."/>
            <person name="Malmstrom R."/>
            <person name="Stieglmeier M."/>
            <person name="Klingl A."/>
            <person name="Woyke T."/>
            <person name="Ryan C.M."/>
            <person name="Banfield J.F."/>
        </authorList>
    </citation>
    <scope>NUCLEOTIDE SEQUENCE [LARGE SCALE GENOMIC DNA]</scope>
</reference>
<dbReference type="InterPro" id="IPR052173">
    <property type="entry name" value="Beta-lactam_resp_regulator"/>
</dbReference>
<gene>
    <name evidence="3" type="ORF">CO051_00030</name>
</gene>
<feature type="domain" description="Peptidase M56" evidence="2">
    <location>
        <begin position="65"/>
        <end position="250"/>
    </location>
</feature>
<organism evidence="3 4">
    <name type="scientific">Candidatus Roizmanbacteria bacterium CG_4_9_14_0_2_um_filter_39_13</name>
    <dbReference type="NCBI Taxonomy" id="1974839"/>
    <lineage>
        <taxon>Bacteria</taxon>
        <taxon>Candidatus Roizmaniibacteriota</taxon>
    </lineage>
</organism>
<dbReference type="InterPro" id="IPR008756">
    <property type="entry name" value="Peptidase_M56"/>
</dbReference>
<keyword evidence="1" id="KW-0812">Transmembrane</keyword>
<dbReference type="Gene3D" id="3.30.2010.10">
    <property type="entry name" value="Metalloproteases ('zincins'), catalytic domain"/>
    <property type="match status" value="1"/>
</dbReference>
<dbReference type="AlphaFoldDB" id="A0A2M8F513"/>
<protein>
    <recommendedName>
        <fullName evidence="2">Peptidase M56 domain-containing protein</fullName>
    </recommendedName>
</protein>
<evidence type="ECO:0000313" key="4">
    <source>
        <dbReference type="Proteomes" id="UP000231383"/>
    </source>
</evidence>
<feature type="transmembrane region" description="Helical" evidence="1">
    <location>
        <begin position="12"/>
        <end position="30"/>
    </location>
</feature>
<proteinExistence type="predicted"/>
<keyword evidence="1" id="KW-1133">Transmembrane helix</keyword>
<comment type="caution">
    <text evidence="3">The sequence shown here is derived from an EMBL/GenBank/DDBJ whole genome shotgun (WGS) entry which is preliminary data.</text>
</comment>
<evidence type="ECO:0000313" key="3">
    <source>
        <dbReference type="EMBL" id="PJC34350.1"/>
    </source>
</evidence>
<dbReference type="EMBL" id="PFSC01000002">
    <property type="protein sequence ID" value="PJC34350.1"/>
    <property type="molecule type" value="Genomic_DNA"/>
</dbReference>
<dbReference type="PANTHER" id="PTHR34978">
    <property type="entry name" value="POSSIBLE SENSOR-TRANSDUCER PROTEIN BLAR"/>
    <property type="match status" value="1"/>
</dbReference>
<name>A0A2M8F513_9BACT</name>
<dbReference type="Proteomes" id="UP000231383">
    <property type="component" value="Unassembled WGS sequence"/>
</dbReference>
<evidence type="ECO:0000259" key="2">
    <source>
        <dbReference type="Pfam" id="PF05569"/>
    </source>
</evidence>
<dbReference type="PANTHER" id="PTHR34978:SF3">
    <property type="entry name" value="SLR0241 PROTEIN"/>
    <property type="match status" value="1"/>
</dbReference>
<sequence>MGKRINFNKSYVTLLSLALMVGALITALLIKTYPLFSAKALYFCQQFISNTLFRIPHSLPGALIFSVWAIASLGLISFAIQLVRTYLLLRKTVSKRVPLNKRLQRIAGSLGLHNRLQLVKDKNLYSFCFGLFRPQIIISQELVESLTDKELEAVLIHEQAHLINRDPLKILLGKTIASTFFFLPIFHELYRNIEATNELIADRWTIEIQKDAKFLRGALRKIIAQPQAQLNLATVPAIFHPEHIEIRVKQLANSKIKHKLSLSYTSVITGVAFMIVSFFVLQTPVDAFHMEDSQEPSFFLCSVDNSCREQCHHNASMSTMTAPEQLFTPASSHLAPKYEAPSY</sequence>
<dbReference type="CDD" id="cd07326">
    <property type="entry name" value="M56_BlaR1_MecR1_like"/>
    <property type="match status" value="1"/>
</dbReference>